<feature type="binding site" evidence="10">
    <location>
        <begin position="494"/>
        <end position="495"/>
    </location>
    <ligand>
        <name>L-glutamate</name>
        <dbReference type="ChEBI" id="CHEBI:29985"/>
    </ligand>
</feature>
<evidence type="ECO:0000256" key="9">
    <source>
        <dbReference type="PIRSR" id="PIRSR600101-1"/>
    </source>
</evidence>
<dbReference type="AlphaFoldDB" id="A0A1I0L9N0"/>
<evidence type="ECO:0000256" key="7">
    <source>
        <dbReference type="ARBA" id="ARBA00023315"/>
    </source>
</evidence>
<dbReference type="SUPFAM" id="SSF56235">
    <property type="entry name" value="N-terminal nucleophile aminohydrolases (Ntn hydrolases)"/>
    <property type="match status" value="1"/>
</dbReference>
<dbReference type="PRINTS" id="PR01210">
    <property type="entry name" value="GGTRANSPTASE"/>
</dbReference>
<dbReference type="GO" id="GO:0006750">
    <property type="term" value="P:glutathione biosynthetic process"/>
    <property type="evidence" value="ECO:0007669"/>
    <property type="project" value="UniProtKB-KW"/>
</dbReference>
<dbReference type="InterPro" id="IPR051792">
    <property type="entry name" value="GGT_bact"/>
</dbReference>
<comment type="similarity">
    <text evidence="3 11">Belongs to the gamma-glutamyltransferase family.</text>
</comment>
<evidence type="ECO:0000256" key="8">
    <source>
        <dbReference type="ARBA" id="ARBA00047417"/>
    </source>
</evidence>
<dbReference type="InterPro" id="IPR029055">
    <property type="entry name" value="Ntn_hydrolases_N"/>
</dbReference>
<evidence type="ECO:0000256" key="2">
    <source>
        <dbReference type="ARBA" id="ARBA00001089"/>
    </source>
</evidence>
<keyword evidence="7 11" id="KW-0012">Acyltransferase</keyword>
<evidence type="ECO:0000256" key="1">
    <source>
        <dbReference type="ARBA" id="ARBA00001049"/>
    </source>
</evidence>
<comment type="subunit">
    <text evidence="11">This enzyme consists of two polypeptide chains, which are synthesized in precursor form from a single polypeptide.</text>
</comment>
<dbReference type="EC" id="3.4.19.13" evidence="11"/>
<feature type="binding site" evidence="10">
    <location>
        <position position="471"/>
    </location>
    <ligand>
        <name>L-glutamate</name>
        <dbReference type="ChEBI" id="CHEBI:29985"/>
    </ligand>
</feature>
<evidence type="ECO:0000256" key="6">
    <source>
        <dbReference type="ARBA" id="ARBA00023145"/>
    </source>
</evidence>
<proteinExistence type="inferred from homology"/>
<dbReference type="InterPro" id="IPR000101">
    <property type="entry name" value="GGT_peptidase"/>
</dbReference>
<dbReference type="InterPro" id="IPR043138">
    <property type="entry name" value="GGT_lsub"/>
</dbReference>
<evidence type="ECO:0000256" key="5">
    <source>
        <dbReference type="ARBA" id="ARBA00022801"/>
    </source>
</evidence>
<organism evidence="13 14">
    <name type="scientific">Stigmatella erecta</name>
    <dbReference type="NCBI Taxonomy" id="83460"/>
    <lineage>
        <taxon>Bacteria</taxon>
        <taxon>Pseudomonadati</taxon>
        <taxon>Myxococcota</taxon>
        <taxon>Myxococcia</taxon>
        <taxon>Myxococcales</taxon>
        <taxon>Cystobacterineae</taxon>
        <taxon>Archangiaceae</taxon>
        <taxon>Stigmatella</taxon>
    </lineage>
</organism>
<dbReference type="NCBIfam" id="TIGR00066">
    <property type="entry name" value="g_glut_trans"/>
    <property type="match status" value="1"/>
</dbReference>
<comment type="catalytic activity">
    <reaction evidence="2 11">
        <text>glutathione + H2O = L-cysteinylglycine + L-glutamate</text>
        <dbReference type="Rhea" id="RHEA:28807"/>
        <dbReference type="ChEBI" id="CHEBI:15377"/>
        <dbReference type="ChEBI" id="CHEBI:29985"/>
        <dbReference type="ChEBI" id="CHEBI:57925"/>
        <dbReference type="ChEBI" id="CHEBI:61694"/>
        <dbReference type="EC" id="3.4.19.13"/>
    </reaction>
</comment>
<comment type="catalytic activity">
    <reaction evidence="1 11">
        <text>an S-substituted glutathione + H2O = an S-substituted L-cysteinylglycine + L-glutamate</text>
        <dbReference type="Rhea" id="RHEA:59468"/>
        <dbReference type="ChEBI" id="CHEBI:15377"/>
        <dbReference type="ChEBI" id="CHEBI:29985"/>
        <dbReference type="ChEBI" id="CHEBI:90779"/>
        <dbReference type="ChEBI" id="CHEBI:143103"/>
        <dbReference type="EC" id="3.4.19.13"/>
    </reaction>
</comment>
<evidence type="ECO:0000256" key="4">
    <source>
        <dbReference type="ARBA" id="ARBA00022679"/>
    </source>
</evidence>
<keyword evidence="5 11" id="KW-0378">Hydrolase</keyword>
<keyword evidence="6 11" id="KW-0865">Zymogen</keyword>
<sequence length="623" mass="64909">MRRHLIAAGAGWLLTVSCTHGKAATSEESFSSSPVSAPTPTPEATGRGGAAATVDVRATSAAIEILKGGGNAVDAAVAAAGVLGATDLYSCGIGGGGFMVIYRAEDQRVITVEHREMAPRASSRALFYSEGTPIPFPEVMTSGVSTGVPGMVQGWEVALSRYGTRGLAEVLQPAIRVAEQGFEVDQTFFEQTSRNAERFKLFSSSAQLFLPAAGQPAPVGSTFRNPDLAKTYRLVAKDGSRAFYRGEIARAIVETVAHPPVAPGAGHTVRPGVMTLSDLADYEARIREPVKSTYRGYTLYGMGAPSSGGIAVELALNLLEGYAPSALGRVDFLHRYLEASRLAFADRTAYVADPEFVEVPVAGLLSKDYAAERRKAISATKAAPGEVPAGNPFAFQKDPSPLRAAAGPSSAPMLAALAPSPLDIPNRETTHITTSDQAGNVVAYTCSIEYEGGNGMVVPGYGFLLNNELTDFDVPPKADVPHANTPEPGKRPRSSMSPTLVLKDGAPVFALGSPGGSSIITTVLQTLVNHLDLGMPVLEAVAAPRVSQRNLPDGTSQAEPGFIASPEGVALQAKGHVFTDVGPIGALTGLRFHPDGTVTAVAEPQRRGGGSAMVVEPVQRPGN</sequence>
<evidence type="ECO:0000313" key="13">
    <source>
        <dbReference type="EMBL" id="SEU36123.1"/>
    </source>
</evidence>
<dbReference type="UniPathway" id="UPA00204"/>
<feature type="compositionally biased region" description="Low complexity" evidence="12">
    <location>
        <begin position="25"/>
        <end position="45"/>
    </location>
</feature>
<dbReference type="Pfam" id="PF01019">
    <property type="entry name" value="G_glu_transpept"/>
    <property type="match status" value="1"/>
</dbReference>
<evidence type="ECO:0000256" key="3">
    <source>
        <dbReference type="ARBA" id="ARBA00009381"/>
    </source>
</evidence>
<dbReference type="Gene3D" id="3.60.20.40">
    <property type="match status" value="1"/>
</dbReference>
<feature type="binding site" evidence="10">
    <location>
        <position position="516"/>
    </location>
    <ligand>
        <name>L-glutamate</name>
        <dbReference type="ChEBI" id="CHEBI:29985"/>
    </ligand>
</feature>
<dbReference type="PROSITE" id="PS51257">
    <property type="entry name" value="PROKAR_LIPOPROTEIN"/>
    <property type="match status" value="1"/>
</dbReference>
<comment type="PTM">
    <text evidence="11">Cleaved by autocatalysis into a large and a small subunit.</text>
</comment>
<feature type="binding site" evidence="10">
    <location>
        <position position="115"/>
    </location>
    <ligand>
        <name>L-glutamate</name>
        <dbReference type="ChEBI" id="CHEBI:29985"/>
    </ligand>
</feature>
<feature type="region of interest" description="Disordered" evidence="12">
    <location>
        <begin position="475"/>
        <end position="497"/>
    </location>
</feature>
<feature type="region of interest" description="Disordered" evidence="12">
    <location>
        <begin position="25"/>
        <end position="50"/>
    </location>
</feature>
<dbReference type="Gene3D" id="1.10.246.130">
    <property type="match status" value="1"/>
</dbReference>
<evidence type="ECO:0000256" key="11">
    <source>
        <dbReference type="RuleBase" id="RU368036"/>
    </source>
</evidence>
<protein>
    <recommendedName>
        <fullName evidence="11">Glutathione hydrolase proenzyme</fullName>
        <ecNumber evidence="11">2.3.2.2</ecNumber>
        <ecNumber evidence="11">3.4.19.13</ecNumber>
    </recommendedName>
    <component>
        <recommendedName>
            <fullName evidence="11">Glutathione hydrolase large chain</fullName>
        </recommendedName>
    </component>
    <component>
        <recommendedName>
            <fullName evidence="11">Glutathione hydrolase small chain</fullName>
        </recommendedName>
    </component>
</protein>
<dbReference type="Proteomes" id="UP000199181">
    <property type="component" value="Unassembled WGS sequence"/>
</dbReference>
<dbReference type="EC" id="2.3.2.2" evidence="11"/>
<evidence type="ECO:0000313" key="14">
    <source>
        <dbReference type="Proteomes" id="UP000199181"/>
    </source>
</evidence>
<dbReference type="PANTHER" id="PTHR43199">
    <property type="entry name" value="GLUTATHIONE HYDROLASE"/>
    <property type="match status" value="1"/>
</dbReference>
<dbReference type="InterPro" id="IPR043137">
    <property type="entry name" value="GGT_ssub_C"/>
</dbReference>
<dbReference type="EMBL" id="FOIJ01000021">
    <property type="protein sequence ID" value="SEU36123.1"/>
    <property type="molecule type" value="Genomic_DNA"/>
</dbReference>
<dbReference type="RefSeq" id="WP_093525491.1">
    <property type="nucleotide sequence ID" value="NZ_FOIJ01000021.1"/>
</dbReference>
<evidence type="ECO:0000256" key="12">
    <source>
        <dbReference type="SAM" id="MobiDB-lite"/>
    </source>
</evidence>
<dbReference type="GO" id="GO:0006751">
    <property type="term" value="P:glutathione catabolic process"/>
    <property type="evidence" value="ECO:0007669"/>
    <property type="project" value="UniProtKB-UniRule"/>
</dbReference>
<feature type="active site" description="Nucleophile" evidence="9">
    <location>
        <position position="429"/>
    </location>
</feature>
<keyword evidence="14" id="KW-1185">Reference proteome</keyword>
<dbReference type="GO" id="GO:0036374">
    <property type="term" value="F:glutathione hydrolase activity"/>
    <property type="evidence" value="ECO:0007669"/>
    <property type="project" value="UniProtKB-UniRule"/>
</dbReference>
<comment type="catalytic activity">
    <reaction evidence="8 11">
        <text>an N-terminal (5-L-glutamyl)-[peptide] + an alpha-amino acid = 5-L-glutamyl amino acid + an N-terminal L-alpha-aminoacyl-[peptide]</text>
        <dbReference type="Rhea" id="RHEA:23904"/>
        <dbReference type="Rhea" id="RHEA-COMP:9780"/>
        <dbReference type="Rhea" id="RHEA-COMP:9795"/>
        <dbReference type="ChEBI" id="CHEBI:77644"/>
        <dbReference type="ChEBI" id="CHEBI:78597"/>
        <dbReference type="ChEBI" id="CHEBI:78599"/>
        <dbReference type="ChEBI" id="CHEBI:78608"/>
        <dbReference type="EC" id="2.3.2.2"/>
    </reaction>
</comment>
<keyword evidence="4 11" id="KW-0808">Transferase</keyword>
<dbReference type="PANTHER" id="PTHR43199:SF1">
    <property type="entry name" value="GLUTATHIONE HYDROLASE PROENZYME"/>
    <property type="match status" value="1"/>
</dbReference>
<comment type="pathway">
    <text evidence="11">Sulfur metabolism; glutathione metabolism.</text>
</comment>
<gene>
    <name evidence="13" type="ORF">SAMN05443639_121118</name>
</gene>
<reference evidence="14" key="1">
    <citation type="submission" date="2016-10" db="EMBL/GenBank/DDBJ databases">
        <authorList>
            <person name="Varghese N."/>
            <person name="Submissions S."/>
        </authorList>
    </citation>
    <scope>NUCLEOTIDE SEQUENCE [LARGE SCALE GENOMIC DNA]</scope>
    <source>
        <strain evidence="14">DSM 16858</strain>
    </source>
</reference>
<dbReference type="GO" id="GO:0103068">
    <property type="term" value="F:leukotriene C4 gamma-glutamyl transferase activity"/>
    <property type="evidence" value="ECO:0007669"/>
    <property type="project" value="UniProtKB-EC"/>
</dbReference>
<keyword evidence="11" id="KW-0317">Glutathione biosynthesis</keyword>
<accession>A0A1I0L9N0</accession>
<name>A0A1I0L9N0_9BACT</name>
<evidence type="ECO:0000256" key="10">
    <source>
        <dbReference type="PIRSR" id="PIRSR600101-2"/>
    </source>
</evidence>